<comment type="caution">
    <text evidence="7">The sequence shown here is derived from an EMBL/GenBank/DDBJ whole genome shotgun (WGS) entry which is preliminary data.</text>
</comment>
<feature type="domain" description="Aminotransferase class I/classII large" evidence="6">
    <location>
        <begin position="75"/>
        <end position="482"/>
    </location>
</feature>
<reference evidence="7 8" key="1">
    <citation type="submission" date="2019-04" db="EMBL/GenBank/DDBJ databases">
        <title>Alteromonas portus sp. nov., an alginate lyase-excreting marine bacterium.</title>
        <authorList>
            <person name="Huang H."/>
            <person name="Mo K."/>
            <person name="Bao S."/>
        </authorList>
    </citation>
    <scope>NUCLEOTIDE SEQUENCE [LARGE SCALE GENOMIC DNA]</scope>
    <source>
        <strain evidence="7 8">HB161718</strain>
    </source>
</reference>
<dbReference type="PANTHER" id="PTHR43525">
    <property type="entry name" value="PROTEIN MALY"/>
    <property type="match status" value="1"/>
</dbReference>
<dbReference type="SUPFAM" id="SSF53383">
    <property type="entry name" value="PLP-dependent transferases"/>
    <property type="match status" value="1"/>
</dbReference>
<evidence type="ECO:0000256" key="1">
    <source>
        <dbReference type="ARBA" id="ARBA00001933"/>
    </source>
</evidence>
<dbReference type="RefSeq" id="WP_136781660.1">
    <property type="nucleotide sequence ID" value="NZ_SWCO01000003.1"/>
</dbReference>
<organism evidence="7 8">
    <name type="scientific">Alteromonas portus</name>
    <dbReference type="NCBI Taxonomy" id="2565549"/>
    <lineage>
        <taxon>Bacteria</taxon>
        <taxon>Pseudomonadati</taxon>
        <taxon>Pseudomonadota</taxon>
        <taxon>Gammaproteobacteria</taxon>
        <taxon>Alteromonadales</taxon>
        <taxon>Alteromonadaceae</taxon>
        <taxon>Alteromonas/Salinimonas group</taxon>
        <taxon>Alteromonas</taxon>
    </lineage>
</organism>
<gene>
    <name evidence="7" type="ORF">E5672_07640</name>
</gene>
<evidence type="ECO:0000256" key="4">
    <source>
        <dbReference type="ARBA" id="ARBA00023239"/>
    </source>
</evidence>
<dbReference type="EMBL" id="SWCO01000003">
    <property type="protein sequence ID" value="TKB03957.1"/>
    <property type="molecule type" value="Genomic_DNA"/>
</dbReference>
<proteinExistence type="inferred from homology"/>
<dbReference type="Gene3D" id="3.40.640.10">
    <property type="entry name" value="Type I PLP-dependent aspartate aminotransferase-like (Major domain)"/>
    <property type="match status" value="2"/>
</dbReference>
<keyword evidence="7" id="KW-0808">Transferase</keyword>
<dbReference type="GO" id="GO:0047804">
    <property type="term" value="F:cysteine-S-conjugate beta-lyase activity"/>
    <property type="evidence" value="ECO:0007669"/>
    <property type="project" value="UniProtKB-EC"/>
</dbReference>
<dbReference type="InterPro" id="IPR015424">
    <property type="entry name" value="PyrdxlP-dep_Trfase"/>
</dbReference>
<dbReference type="Proteomes" id="UP000305471">
    <property type="component" value="Unassembled WGS sequence"/>
</dbReference>
<evidence type="ECO:0000259" key="6">
    <source>
        <dbReference type="Pfam" id="PF00155"/>
    </source>
</evidence>
<accession>A0A4U0ZDI9</accession>
<evidence type="ECO:0000313" key="8">
    <source>
        <dbReference type="Proteomes" id="UP000305471"/>
    </source>
</evidence>
<dbReference type="InterPro" id="IPR004839">
    <property type="entry name" value="Aminotransferase_I/II_large"/>
</dbReference>
<evidence type="ECO:0000313" key="7">
    <source>
        <dbReference type="EMBL" id="TKB03957.1"/>
    </source>
</evidence>
<evidence type="ECO:0000256" key="5">
    <source>
        <dbReference type="ARBA" id="ARBA00037974"/>
    </source>
</evidence>
<dbReference type="AlphaFoldDB" id="A0A4U0ZDI9"/>
<dbReference type="GO" id="GO:0008483">
    <property type="term" value="F:transaminase activity"/>
    <property type="evidence" value="ECO:0007669"/>
    <property type="project" value="UniProtKB-KW"/>
</dbReference>
<protein>
    <recommendedName>
        <fullName evidence="2">cysteine-S-conjugate beta-lyase</fullName>
        <ecNumber evidence="2">4.4.1.13</ecNumber>
    </recommendedName>
</protein>
<dbReference type="CDD" id="cd00609">
    <property type="entry name" value="AAT_like"/>
    <property type="match status" value="1"/>
</dbReference>
<comment type="cofactor">
    <cofactor evidence="1">
        <name>pyridoxal 5'-phosphate</name>
        <dbReference type="ChEBI" id="CHEBI:597326"/>
    </cofactor>
</comment>
<keyword evidence="4" id="KW-0456">Lyase</keyword>
<keyword evidence="8" id="KW-1185">Reference proteome</keyword>
<dbReference type="EC" id="4.4.1.13" evidence="2"/>
<dbReference type="GO" id="GO:0030170">
    <property type="term" value="F:pyridoxal phosphate binding"/>
    <property type="evidence" value="ECO:0007669"/>
    <property type="project" value="InterPro"/>
</dbReference>
<keyword evidence="7" id="KW-0032">Aminotransferase</keyword>
<name>A0A4U0ZDI9_9ALTE</name>
<evidence type="ECO:0000256" key="2">
    <source>
        <dbReference type="ARBA" id="ARBA00012224"/>
    </source>
</evidence>
<dbReference type="Gene3D" id="3.90.1150.10">
    <property type="entry name" value="Aspartate Aminotransferase, domain 1"/>
    <property type="match status" value="2"/>
</dbReference>
<dbReference type="Pfam" id="PF00155">
    <property type="entry name" value="Aminotran_1_2"/>
    <property type="match status" value="1"/>
</dbReference>
<dbReference type="InterPro" id="IPR015422">
    <property type="entry name" value="PyrdxlP-dep_Trfase_small"/>
</dbReference>
<dbReference type="OrthoDB" id="3224382at2"/>
<dbReference type="InterPro" id="IPR051798">
    <property type="entry name" value="Class-II_PLP-Dep_Aminotrans"/>
</dbReference>
<sequence length="486" mass="53357">MPYKEVWQTPAHLKLDQTRLKYSAIFRRFQGASSVQATIIEPQREPVPMWIADMDVPPCSDILSAVTQNLRSTYGYQSLDIGEAVAKRYERSAPKHSRFRVEPVDVVDIASVIGAVDVALHTFCKPGQKVMVLTPTYSPLTESIKNNALEPVYIPLLQQQSFVESKVSELSATGQGKNTLNCDADDIDTSVELGTLDKTATAFVICHPNNPTGTILSAKAQREIIDFCLHHNILLITDEVHSEFAFNTSNEPAIIPMFGAGVDESANHAKRSKVKISGVTDNSVKNSAQESNTDQSNNIGAALPRIIHLNSVSKAFNLASIPGASYAIIKDEKTRTTFAQAINARHLSASNLGKVALIAAYEKGSIWLDTVKSALSFNRKLVVRFFEHYGIQVDYTMGRAGFFLWLNLSSFPTHLKNTCLLHETSSTETARVLLNYSPVKSVEECIGRGVIGNDGTPFGSPHHIRLNLACHPSVIETALQRLCFTS</sequence>
<comment type="similarity">
    <text evidence="5">Belongs to the class-II pyridoxal-phosphate-dependent aminotransferase family. MalY/PatB cystathionine beta-lyase subfamily.</text>
</comment>
<dbReference type="InterPro" id="IPR015421">
    <property type="entry name" value="PyrdxlP-dep_Trfase_major"/>
</dbReference>
<dbReference type="PANTHER" id="PTHR43525:SF1">
    <property type="entry name" value="PROTEIN MALY"/>
    <property type="match status" value="1"/>
</dbReference>
<evidence type="ECO:0000256" key="3">
    <source>
        <dbReference type="ARBA" id="ARBA00022898"/>
    </source>
</evidence>
<keyword evidence="3" id="KW-0663">Pyridoxal phosphate</keyword>